<accession>A0A8E4DXE2</accession>
<evidence type="ECO:0000259" key="2">
    <source>
        <dbReference type="Pfam" id="PF25169"/>
    </source>
</evidence>
<evidence type="ECO:0000256" key="1">
    <source>
        <dbReference type="SAM" id="MobiDB-lite"/>
    </source>
</evidence>
<dbReference type="EMBL" id="LR861803">
    <property type="protein sequence ID" value="CAD1792202.1"/>
    <property type="molecule type" value="Genomic_DNA"/>
</dbReference>
<dbReference type="AlphaFoldDB" id="A0A8E4DXE2"/>
<protein>
    <recommendedName>
        <fullName evidence="2">DUF7830 domain-containing protein</fullName>
    </recommendedName>
</protein>
<dbReference type="GeneID" id="79389519"/>
<dbReference type="RefSeq" id="WP_147421332.1">
    <property type="nucleotide sequence ID" value="NZ_LR861803.1"/>
</dbReference>
<dbReference type="Pfam" id="PF25169">
    <property type="entry name" value="DUF7830"/>
    <property type="match status" value="1"/>
</dbReference>
<dbReference type="EMBL" id="LR824641">
    <property type="protein sequence ID" value="CAD0327952.1"/>
    <property type="molecule type" value="Genomic_DNA"/>
</dbReference>
<feature type="domain" description="DUF7830" evidence="2">
    <location>
        <begin position="3"/>
        <end position="60"/>
    </location>
</feature>
<reference evidence="3 5" key="1">
    <citation type="submission" date="2020-07" db="EMBL/GenBank/DDBJ databases">
        <authorList>
            <person name="Teixeira M."/>
        </authorList>
    </citation>
    <scope>NUCLEOTIDE SEQUENCE</scope>
    <source>
        <strain evidence="4">1</strain>
        <strain evidence="3">Xanthomonas sp. CPBF 367</strain>
    </source>
</reference>
<dbReference type="Proteomes" id="UP000515493">
    <property type="component" value="Chromosome"/>
</dbReference>
<sequence>MTEVLRLKYRLQRALKTGQGRYLCELCGVAVYLVAMPDTASFVFRHLHEDGSCRQITKSKLTTAQINAYRYERQRESVRHKRIKQLVDESIQCDPRFTQPWSRVPERVEMGRGGGRMSGPASAMPWTSPLRSRPASL</sequence>
<proteinExistence type="predicted"/>
<evidence type="ECO:0000313" key="5">
    <source>
        <dbReference type="Proteomes" id="UP000515493"/>
    </source>
</evidence>
<evidence type="ECO:0000313" key="3">
    <source>
        <dbReference type="EMBL" id="CAD0327952.1"/>
    </source>
</evidence>
<dbReference type="KEGG" id="xeu:XSP_002209"/>
<evidence type="ECO:0000313" key="4">
    <source>
        <dbReference type="EMBL" id="CAD1792202.1"/>
    </source>
</evidence>
<name>A0A8E4DXE2_9XANT</name>
<feature type="region of interest" description="Disordered" evidence="1">
    <location>
        <begin position="104"/>
        <end position="137"/>
    </location>
</feature>
<gene>
    <name evidence="3" type="ORF">XSP_002209</name>
</gene>
<organism evidence="3">
    <name type="scientific">Xanthomonas euroxanthea</name>
    <dbReference type="NCBI Taxonomy" id="2259622"/>
    <lineage>
        <taxon>Bacteria</taxon>
        <taxon>Pseudomonadati</taxon>
        <taxon>Pseudomonadota</taxon>
        <taxon>Gammaproteobacteria</taxon>
        <taxon>Lysobacterales</taxon>
        <taxon>Lysobacteraceae</taxon>
        <taxon>Xanthomonas</taxon>
    </lineage>
</organism>
<dbReference type="InterPro" id="IPR057152">
    <property type="entry name" value="DUF7830"/>
</dbReference>